<dbReference type="InterPro" id="IPR011473">
    <property type="entry name" value="DUF1579"/>
</dbReference>
<evidence type="ECO:0000313" key="3">
    <source>
        <dbReference type="Proteomes" id="UP000679126"/>
    </source>
</evidence>
<name>A0ABS3Y8F6_9BACT</name>
<protein>
    <submittedName>
        <fullName evidence="2">DUF1579 domain-containing protein</fullName>
    </submittedName>
</protein>
<evidence type="ECO:0000313" key="2">
    <source>
        <dbReference type="EMBL" id="MBO9150962.1"/>
    </source>
</evidence>
<dbReference type="EMBL" id="JAGHKP010000001">
    <property type="protein sequence ID" value="MBO9150962.1"/>
    <property type="molecule type" value="Genomic_DNA"/>
</dbReference>
<feature type="signal peptide" evidence="1">
    <location>
        <begin position="1"/>
        <end position="19"/>
    </location>
</feature>
<sequence>MKRILLALTAMIAALSAHSQDDAAMKAWMDYATPGSMQKMIAMADGDWKTDMTFWMAPGAQPMTTTGSCTNKMIMGGRYQESRFTSSMDGQPFEGTGLLGYDNVRKMFVSTWIDNMGTGIMYLEGKWDEATRSITFTGNATDAMAGKAMPVREVFKWVDDNTQVMEMYMMADGKEYKSMELKFTRK</sequence>
<evidence type="ECO:0000256" key="1">
    <source>
        <dbReference type="SAM" id="SignalP"/>
    </source>
</evidence>
<accession>A0ABS3Y8F6</accession>
<dbReference type="Proteomes" id="UP000679126">
    <property type="component" value="Unassembled WGS sequence"/>
</dbReference>
<feature type="chain" id="PRO_5046425080" evidence="1">
    <location>
        <begin position="20"/>
        <end position="186"/>
    </location>
</feature>
<reference evidence="3" key="1">
    <citation type="submission" date="2021-03" db="EMBL/GenBank/DDBJ databases">
        <title>Assistant Professor.</title>
        <authorList>
            <person name="Huq M.A."/>
        </authorList>
    </citation>
    <scope>NUCLEOTIDE SEQUENCE [LARGE SCALE GENOMIC DNA]</scope>
    <source>
        <strain evidence="3">MAH-28</strain>
    </source>
</reference>
<dbReference type="RefSeq" id="WP_209142695.1">
    <property type="nucleotide sequence ID" value="NZ_JAGHKP010000001.1"/>
</dbReference>
<keyword evidence="3" id="KW-1185">Reference proteome</keyword>
<gene>
    <name evidence="2" type="ORF">J7I43_02005</name>
</gene>
<comment type="caution">
    <text evidence="2">The sequence shown here is derived from an EMBL/GenBank/DDBJ whole genome shotgun (WGS) entry which is preliminary data.</text>
</comment>
<organism evidence="2 3">
    <name type="scientific">Chitinophaga chungangae</name>
    <dbReference type="NCBI Taxonomy" id="2821488"/>
    <lineage>
        <taxon>Bacteria</taxon>
        <taxon>Pseudomonadati</taxon>
        <taxon>Bacteroidota</taxon>
        <taxon>Chitinophagia</taxon>
        <taxon>Chitinophagales</taxon>
        <taxon>Chitinophagaceae</taxon>
        <taxon>Chitinophaga</taxon>
    </lineage>
</organism>
<dbReference type="Pfam" id="PF07617">
    <property type="entry name" value="DUF1579"/>
    <property type="match status" value="1"/>
</dbReference>
<keyword evidence="1" id="KW-0732">Signal</keyword>
<proteinExistence type="predicted"/>